<accession>A0A7W6WK87</accession>
<name>A0A7W6WK87_9PROT</name>
<dbReference type="Proteomes" id="UP000555728">
    <property type="component" value="Unassembled WGS sequence"/>
</dbReference>
<dbReference type="EMBL" id="JACIGI010000007">
    <property type="protein sequence ID" value="MBB4285509.1"/>
    <property type="molecule type" value="Genomic_DNA"/>
</dbReference>
<organism evidence="1 2">
    <name type="scientific">Roseospira goensis</name>
    <dbReference type="NCBI Taxonomy" id="391922"/>
    <lineage>
        <taxon>Bacteria</taxon>
        <taxon>Pseudomonadati</taxon>
        <taxon>Pseudomonadota</taxon>
        <taxon>Alphaproteobacteria</taxon>
        <taxon>Rhodospirillales</taxon>
        <taxon>Rhodospirillaceae</taxon>
        <taxon>Roseospira</taxon>
    </lineage>
</organism>
<dbReference type="Gene3D" id="1.10.150.450">
    <property type="match status" value="1"/>
</dbReference>
<evidence type="ECO:0000313" key="2">
    <source>
        <dbReference type="Proteomes" id="UP000555728"/>
    </source>
</evidence>
<evidence type="ECO:0000313" key="1">
    <source>
        <dbReference type="EMBL" id="MBB4285509.1"/>
    </source>
</evidence>
<keyword evidence="1" id="KW-0378">Hydrolase</keyword>
<reference evidence="1 2" key="1">
    <citation type="submission" date="2020-08" db="EMBL/GenBank/DDBJ databases">
        <title>Genome sequencing of Purple Non-Sulfur Bacteria from various extreme environments.</title>
        <authorList>
            <person name="Mayer M."/>
        </authorList>
    </citation>
    <scope>NUCLEOTIDE SEQUENCE [LARGE SCALE GENOMIC DNA]</scope>
    <source>
        <strain evidence="1 2">JA135</strain>
    </source>
</reference>
<sequence length="245" mass="27506">MTPTPMPSCGLRHVEHWVFDLDNTLYPASAQVFAQMDQRMKRFIADYLDLPEDEAFVVQKRYYHRYGTSLRGLMIEHGMDPHAFMDFVHDIDHSVIPAAPALDAALGRLEGRKVVFTNGSLKHAERVLERIGIAHHFEAIFDIEAGLFVPKPHPETYQSMLGRFALDPRVTAMVEDSLKNLVPARAVGMTTVLVRDPTHWAFDPDADWSHCHHITDDLTGWLAALVEARRAARPHRAPGSALAAG</sequence>
<dbReference type="SFLD" id="SFLDG01129">
    <property type="entry name" value="C1.5:_HAD__Beta-PGM__Phosphata"/>
    <property type="match status" value="1"/>
</dbReference>
<dbReference type="InterPro" id="IPR006439">
    <property type="entry name" value="HAD-SF_hydro_IA"/>
</dbReference>
<dbReference type="PANTHER" id="PTHR12725:SF117">
    <property type="entry name" value="HALOACID DEHALOGENASE-LIKE HYDROLASE"/>
    <property type="match status" value="1"/>
</dbReference>
<keyword evidence="2" id="KW-1185">Reference proteome</keyword>
<protein>
    <submittedName>
        <fullName evidence="1">Putative hydrolase of the HAD superfamily</fullName>
    </submittedName>
</protein>
<dbReference type="GO" id="GO:0016787">
    <property type="term" value="F:hydrolase activity"/>
    <property type="evidence" value="ECO:0007669"/>
    <property type="project" value="UniProtKB-KW"/>
</dbReference>
<dbReference type="RefSeq" id="WP_246423595.1">
    <property type="nucleotide sequence ID" value="NZ_JACIGI010000007.1"/>
</dbReference>
<dbReference type="AlphaFoldDB" id="A0A7W6WK87"/>
<dbReference type="InterPro" id="IPR036412">
    <property type="entry name" value="HAD-like_sf"/>
</dbReference>
<dbReference type="Gene3D" id="3.40.50.1000">
    <property type="entry name" value="HAD superfamily/HAD-like"/>
    <property type="match status" value="1"/>
</dbReference>
<dbReference type="Pfam" id="PF00702">
    <property type="entry name" value="Hydrolase"/>
    <property type="match status" value="1"/>
</dbReference>
<dbReference type="NCBIfam" id="TIGR01509">
    <property type="entry name" value="HAD-SF-IA-v3"/>
    <property type="match status" value="1"/>
</dbReference>
<proteinExistence type="predicted"/>
<dbReference type="SFLD" id="SFLDS00003">
    <property type="entry name" value="Haloacid_Dehalogenase"/>
    <property type="match status" value="1"/>
</dbReference>
<gene>
    <name evidence="1" type="ORF">GGD88_001227</name>
</gene>
<dbReference type="PANTHER" id="PTHR12725">
    <property type="entry name" value="HALOACID DEHALOGENASE-LIKE HYDROLASE"/>
    <property type="match status" value="1"/>
</dbReference>
<dbReference type="NCBIfam" id="TIGR01993">
    <property type="entry name" value="Pyr-5-nucltdase"/>
    <property type="match status" value="1"/>
</dbReference>
<dbReference type="InterPro" id="IPR023214">
    <property type="entry name" value="HAD_sf"/>
</dbReference>
<comment type="caution">
    <text evidence="1">The sequence shown here is derived from an EMBL/GenBank/DDBJ whole genome shotgun (WGS) entry which is preliminary data.</text>
</comment>
<dbReference type="SUPFAM" id="SSF56784">
    <property type="entry name" value="HAD-like"/>
    <property type="match status" value="1"/>
</dbReference>
<dbReference type="InterPro" id="IPR010237">
    <property type="entry name" value="Pyr-5-nucltdase"/>
</dbReference>
<dbReference type="SFLD" id="SFLDG01132">
    <property type="entry name" value="C1.5.3:_5'-Nucleotidase_Like"/>
    <property type="match status" value="1"/>
</dbReference>